<evidence type="ECO:0000256" key="3">
    <source>
        <dbReference type="ARBA" id="ARBA00007880"/>
    </source>
</evidence>
<dbReference type="NCBIfam" id="TIGR00492">
    <property type="entry name" value="alr"/>
    <property type="match status" value="1"/>
</dbReference>
<dbReference type="InterPro" id="IPR009006">
    <property type="entry name" value="Ala_racemase/Decarboxylase_C"/>
</dbReference>
<feature type="domain" description="Alanine racemase C-terminal" evidence="8">
    <location>
        <begin position="238"/>
        <end position="364"/>
    </location>
</feature>
<feature type="active site" description="Proton acceptor; specific for D-alanine" evidence="7">
    <location>
        <position position="39"/>
    </location>
</feature>
<evidence type="ECO:0000256" key="5">
    <source>
        <dbReference type="ARBA" id="ARBA00022898"/>
    </source>
</evidence>
<protein>
    <recommendedName>
        <fullName evidence="4 7">Alanine racemase</fullName>
        <ecNumber evidence="4 7">5.1.1.1</ecNumber>
    </recommendedName>
</protein>
<keyword evidence="10" id="KW-1185">Reference proteome</keyword>
<dbReference type="SUPFAM" id="SSF51419">
    <property type="entry name" value="PLP-binding barrel"/>
    <property type="match status" value="1"/>
</dbReference>
<dbReference type="PROSITE" id="PS00395">
    <property type="entry name" value="ALANINE_RACEMASE"/>
    <property type="match status" value="1"/>
</dbReference>
<dbReference type="EMBL" id="JAINVV010000004">
    <property type="protein sequence ID" value="MBY8822818.1"/>
    <property type="molecule type" value="Genomic_DNA"/>
</dbReference>
<dbReference type="InterPro" id="IPR000821">
    <property type="entry name" value="Ala_racemase"/>
</dbReference>
<feature type="binding site" evidence="7">
    <location>
        <position position="307"/>
    </location>
    <ligand>
        <name>substrate</name>
    </ligand>
</feature>
<feature type="active site" description="Proton acceptor; specific for L-alanine" evidence="7">
    <location>
        <position position="259"/>
    </location>
</feature>
<evidence type="ECO:0000259" key="8">
    <source>
        <dbReference type="SMART" id="SM01005"/>
    </source>
</evidence>
<keyword evidence="5 7" id="KW-0663">Pyridoxal phosphate</keyword>
<comment type="function">
    <text evidence="7">Catalyzes the interconversion of L-alanine and D-alanine. May also act on other amino acids.</text>
</comment>
<dbReference type="GO" id="GO:0008784">
    <property type="term" value="F:alanine racemase activity"/>
    <property type="evidence" value="ECO:0007669"/>
    <property type="project" value="UniProtKB-EC"/>
</dbReference>
<proteinExistence type="inferred from homology"/>
<evidence type="ECO:0000256" key="6">
    <source>
        <dbReference type="ARBA" id="ARBA00023235"/>
    </source>
</evidence>
<feature type="binding site" evidence="7">
    <location>
        <position position="138"/>
    </location>
    <ligand>
        <name>substrate</name>
    </ligand>
</feature>
<comment type="catalytic activity">
    <reaction evidence="1 7">
        <text>L-alanine = D-alanine</text>
        <dbReference type="Rhea" id="RHEA:20249"/>
        <dbReference type="ChEBI" id="CHEBI:57416"/>
        <dbReference type="ChEBI" id="CHEBI:57972"/>
        <dbReference type="EC" id="5.1.1.1"/>
    </reaction>
</comment>
<dbReference type="InterPro" id="IPR029066">
    <property type="entry name" value="PLP-binding_barrel"/>
</dbReference>
<evidence type="ECO:0000313" key="10">
    <source>
        <dbReference type="Proteomes" id="UP000706039"/>
    </source>
</evidence>
<evidence type="ECO:0000313" key="9">
    <source>
        <dbReference type="EMBL" id="MBY8822818.1"/>
    </source>
</evidence>
<dbReference type="SUPFAM" id="SSF50621">
    <property type="entry name" value="Alanine racemase C-terminal domain-like"/>
    <property type="match status" value="1"/>
</dbReference>
<reference evidence="9 10" key="1">
    <citation type="submission" date="2021-08" db="EMBL/GenBank/DDBJ databases">
        <authorList>
            <person name="Tuo L."/>
        </authorList>
    </citation>
    <scope>NUCLEOTIDE SEQUENCE [LARGE SCALE GENOMIC DNA]</scope>
    <source>
        <strain evidence="9 10">JCM 31229</strain>
    </source>
</reference>
<name>A0ABS7PND3_9SPHN</name>
<dbReference type="SMART" id="SM01005">
    <property type="entry name" value="Ala_racemase_C"/>
    <property type="match status" value="1"/>
</dbReference>
<dbReference type="PANTHER" id="PTHR30511:SF0">
    <property type="entry name" value="ALANINE RACEMASE, CATABOLIC-RELATED"/>
    <property type="match status" value="1"/>
</dbReference>
<dbReference type="InterPro" id="IPR020622">
    <property type="entry name" value="Ala_racemase_pyridoxalP-BS"/>
</dbReference>
<dbReference type="CDD" id="cd00430">
    <property type="entry name" value="PLPDE_III_AR"/>
    <property type="match status" value="1"/>
</dbReference>
<dbReference type="Gene3D" id="3.20.20.10">
    <property type="entry name" value="Alanine racemase"/>
    <property type="match status" value="1"/>
</dbReference>
<feature type="modified residue" description="N6-(pyridoxal phosphate)lysine" evidence="7">
    <location>
        <position position="39"/>
    </location>
</feature>
<dbReference type="EC" id="5.1.1.1" evidence="4 7"/>
<gene>
    <name evidence="9" type="primary">alr</name>
    <name evidence="9" type="ORF">K7G82_10975</name>
</gene>
<dbReference type="PANTHER" id="PTHR30511">
    <property type="entry name" value="ALANINE RACEMASE"/>
    <property type="match status" value="1"/>
</dbReference>
<dbReference type="HAMAP" id="MF_01201">
    <property type="entry name" value="Ala_racemase"/>
    <property type="match status" value="1"/>
</dbReference>
<evidence type="ECO:0000256" key="2">
    <source>
        <dbReference type="ARBA" id="ARBA00001933"/>
    </source>
</evidence>
<evidence type="ECO:0000256" key="7">
    <source>
        <dbReference type="HAMAP-Rule" id="MF_01201"/>
    </source>
</evidence>
<sequence length="377" mass="39224">MNGCPGGTGRLTVDLDAVRANFAALAAHVAPAACAAVIKADAYGLGAPFVAEALHRQGCRSFFVAHLSEALAIARVLEPDSDIFVLNGLEPGYEPLCADRGFIPVLNAPEQVEAWRGLAIERGRALPAALQIDTGMSRLGMDLDCAVRLANDATLAEQLSLRLLMTHLACADLPDHPANADQLARFAAVRSLFPAVPASIANSAGAVLGGGYHFDLVRAGLALFGTVSTGTTASPLPAVRLDARIIQIRTIEPGDGVGYGLAHIASTPQRLATLGIGYADGWPRSLSGRGAAWFKGVRLPIVGRVSMDCMTVDISALPEGALGHGDFVELIGPSQSAVDVADDAGTIDHEILARLGTRFQRLFIESGVTDIQSPGGL</sequence>
<accession>A0ABS7PND3</accession>
<dbReference type="Proteomes" id="UP000706039">
    <property type="component" value="Unassembled WGS sequence"/>
</dbReference>
<dbReference type="PRINTS" id="PR00992">
    <property type="entry name" value="ALARACEMASE"/>
</dbReference>
<dbReference type="InterPro" id="IPR001608">
    <property type="entry name" value="Ala_racemase_N"/>
</dbReference>
<dbReference type="InterPro" id="IPR011079">
    <property type="entry name" value="Ala_racemase_C"/>
</dbReference>
<evidence type="ECO:0000256" key="1">
    <source>
        <dbReference type="ARBA" id="ARBA00000316"/>
    </source>
</evidence>
<evidence type="ECO:0000256" key="4">
    <source>
        <dbReference type="ARBA" id="ARBA00013089"/>
    </source>
</evidence>
<dbReference type="Gene3D" id="2.40.37.10">
    <property type="entry name" value="Lyase, Ornithine Decarboxylase, Chain A, domain 1"/>
    <property type="match status" value="1"/>
</dbReference>
<comment type="pathway">
    <text evidence="7">Amino-acid biosynthesis; D-alanine biosynthesis; D-alanine from L-alanine: step 1/1.</text>
</comment>
<keyword evidence="6 7" id="KW-0413">Isomerase</keyword>
<comment type="similarity">
    <text evidence="3 7">Belongs to the alanine racemase family.</text>
</comment>
<comment type="caution">
    <text evidence="9">The sequence shown here is derived from an EMBL/GenBank/DDBJ whole genome shotgun (WGS) entry which is preliminary data.</text>
</comment>
<dbReference type="Pfam" id="PF00842">
    <property type="entry name" value="Ala_racemase_C"/>
    <property type="match status" value="1"/>
</dbReference>
<comment type="cofactor">
    <cofactor evidence="2 7">
        <name>pyridoxal 5'-phosphate</name>
        <dbReference type="ChEBI" id="CHEBI:597326"/>
    </cofactor>
</comment>
<organism evidence="9 10">
    <name type="scientific">Sphingomonas colocasiae</name>
    <dbReference type="NCBI Taxonomy" id="1848973"/>
    <lineage>
        <taxon>Bacteria</taxon>
        <taxon>Pseudomonadati</taxon>
        <taxon>Pseudomonadota</taxon>
        <taxon>Alphaproteobacteria</taxon>
        <taxon>Sphingomonadales</taxon>
        <taxon>Sphingomonadaceae</taxon>
        <taxon>Sphingomonas</taxon>
    </lineage>
</organism>
<dbReference type="Pfam" id="PF01168">
    <property type="entry name" value="Ala_racemase_N"/>
    <property type="match status" value="1"/>
</dbReference>